<dbReference type="Proteomes" id="UP000273643">
    <property type="component" value="Unassembled WGS sequence"/>
</dbReference>
<dbReference type="InterPro" id="IPR012999">
    <property type="entry name" value="Pyr_OxRdtase_I_AS"/>
</dbReference>
<dbReference type="PRINTS" id="PR00411">
    <property type="entry name" value="PNDRDTASEI"/>
</dbReference>
<feature type="binding site" evidence="10">
    <location>
        <position position="115"/>
    </location>
    <ligand>
        <name>FAD</name>
        <dbReference type="ChEBI" id="CHEBI:57692"/>
    </ligand>
</feature>
<keyword evidence="7" id="KW-1015">Disulfide bond</keyword>
<dbReference type="PROSITE" id="PS00076">
    <property type="entry name" value="PYRIDINE_REDOX_1"/>
    <property type="match status" value="1"/>
</dbReference>
<feature type="disulfide bond" description="Redox-active" evidence="11">
    <location>
        <begin position="43"/>
        <end position="48"/>
    </location>
</feature>
<evidence type="ECO:0000256" key="12">
    <source>
        <dbReference type="RuleBase" id="RU003691"/>
    </source>
</evidence>
<dbReference type="OrthoDB" id="9800167at2"/>
<evidence type="ECO:0000256" key="1">
    <source>
        <dbReference type="ARBA" id="ARBA00007532"/>
    </source>
</evidence>
<keyword evidence="10" id="KW-0520">NAD</keyword>
<evidence type="ECO:0000256" key="8">
    <source>
        <dbReference type="ARBA" id="ARBA00023284"/>
    </source>
</evidence>
<dbReference type="GO" id="GO:0045454">
    <property type="term" value="P:cell redox homeostasis"/>
    <property type="evidence" value="ECO:0007669"/>
    <property type="project" value="InterPro"/>
</dbReference>
<organism evidence="15 16">
    <name type="scientific">Marinimicrobium koreense</name>
    <dbReference type="NCBI Taxonomy" id="306545"/>
    <lineage>
        <taxon>Bacteria</taxon>
        <taxon>Pseudomonadati</taxon>
        <taxon>Pseudomonadota</taxon>
        <taxon>Gammaproteobacteria</taxon>
        <taxon>Cellvibrionales</taxon>
        <taxon>Cellvibrionaceae</taxon>
        <taxon>Marinimicrobium</taxon>
    </lineage>
</organism>
<dbReference type="PANTHER" id="PTHR42737:SF2">
    <property type="entry name" value="GLUTATHIONE REDUCTASE"/>
    <property type="match status" value="1"/>
</dbReference>
<keyword evidence="10" id="KW-0547">Nucleotide-binding</keyword>
<dbReference type="EMBL" id="RJUK01000001">
    <property type="protein sequence ID" value="ROQ20443.1"/>
    <property type="molecule type" value="Genomic_DNA"/>
</dbReference>
<feature type="domain" description="FAD/NAD(P)-binding" evidence="14">
    <location>
        <begin position="6"/>
        <end position="318"/>
    </location>
</feature>
<dbReference type="Gene3D" id="3.30.390.30">
    <property type="match status" value="1"/>
</dbReference>
<dbReference type="InterPro" id="IPR001100">
    <property type="entry name" value="Pyr_nuc-diS_OxRdtase"/>
</dbReference>
<comment type="cofactor">
    <cofactor evidence="10">
        <name>FAD</name>
        <dbReference type="ChEBI" id="CHEBI:57692"/>
    </cofactor>
    <text evidence="10">Binds 1 FAD per subunit.</text>
</comment>
<dbReference type="InterPro" id="IPR036188">
    <property type="entry name" value="FAD/NAD-bd_sf"/>
</dbReference>
<dbReference type="GO" id="GO:0004362">
    <property type="term" value="F:glutathione-disulfide reductase (NADPH) activity"/>
    <property type="evidence" value="ECO:0007669"/>
    <property type="project" value="TreeGrafter"/>
</dbReference>
<feature type="binding site" evidence="10">
    <location>
        <begin position="174"/>
        <end position="181"/>
    </location>
    <ligand>
        <name>NAD(+)</name>
        <dbReference type="ChEBI" id="CHEBI:57540"/>
    </ligand>
</feature>
<dbReference type="NCBIfam" id="NF004776">
    <property type="entry name" value="PRK06116.1"/>
    <property type="match status" value="1"/>
</dbReference>
<evidence type="ECO:0000256" key="2">
    <source>
        <dbReference type="ARBA" id="ARBA00011738"/>
    </source>
</evidence>
<evidence type="ECO:0000313" key="15">
    <source>
        <dbReference type="EMBL" id="ROQ20443.1"/>
    </source>
</evidence>
<dbReference type="Gene3D" id="3.50.50.60">
    <property type="entry name" value="FAD/NAD(P)-binding domain"/>
    <property type="match status" value="2"/>
</dbReference>
<dbReference type="GO" id="GO:0005829">
    <property type="term" value="C:cytosol"/>
    <property type="evidence" value="ECO:0007669"/>
    <property type="project" value="TreeGrafter"/>
</dbReference>
<comment type="similarity">
    <text evidence="1 12">Belongs to the class-I pyridine nucleotide-disulfide oxidoreductase family.</text>
</comment>
<evidence type="ECO:0000256" key="5">
    <source>
        <dbReference type="ARBA" id="ARBA00022857"/>
    </source>
</evidence>
<accession>A0A3N1NWA5</accession>
<dbReference type="Pfam" id="PF02852">
    <property type="entry name" value="Pyr_redox_dim"/>
    <property type="match status" value="1"/>
</dbReference>
<dbReference type="InterPro" id="IPR016156">
    <property type="entry name" value="FAD/NAD-linked_Rdtase_dimer_sf"/>
</dbReference>
<feature type="active site" description="Proton acceptor" evidence="9">
    <location>
        <position position="436"/>
    </location>
</feature>
<dbReference type="GO" id="GO:0006749">
    <property type="term" value="P:glutathione metabolic process"/>
    <property type="evidence" value="ECO:0007669"/>
    <property type="project" value="TreeGrafter"/>
</dbReference>
<evidence type="ECO:0000256" key="11">
    <source>
        <dbReference type="PIRSR" id="PIRSR000350-4"/>
    </source>
</evidence>
<evidence type="ECO:0000256" key="4">
    <source>
        <dbReference type="ARBA" id="ARBA00022827"/>
    </source>
</evidence>
<comment type="subunit">
    <text evidence="2">Homodimer.</text>
</comment>
<keyword evidence="16" id="KW-1185">Reference proteome</keyword>
<feature type="domain" description="Pyridine nucleotide-disulphide oxidoreductase dimerisation" evidence="13">
    <location>
        <begin position="338"/>
        <end position="446"/>
    </location>
</feature>
<dbReference type="FunFam" id="3.50.50.60:FF:000051">
    <property type="entry name" value="Glutathione reductase"/>
    <property type="match status" value="1"/>
</dbReference>
<dbReference type="AlphaFoldDB" id="A0A3N1NWA5"/>
<dbReference type="PIRSF" id="PIRSF000350">
    <property type="entry name" value="Mercury_reductase_MerA"/>
    <property type="match status" value="1"/>
</dbReference>
<dbReference type="RefSeq" id="WP_123637594.1">
    <property type="nucleotide sequence ID" value="NZ_RJUK01000001.1"/>
</dbReference>
<evidence type="ECO:0000256" key="10">
    <source>
        <dbReference type="PIRSR" id="PIRSR000350-3"/>
    </source>
</evidence>
<dbReference type="PANTHER" id="PTHR42737">
    <property type="entry name" value="GLUTATHIONE REDUCTASE"/>
    <property type="match status" value="1"/>
</dbReference>
<reference evidence="15 16" key="1">
    <citation type="submission" date="2018-11" db="EMBL/GenBank/DDBJ databases">
        <title>Genomic Encyclopedia of Type Strains, Phase IV (KMG-IV): sequencing the most valuable type-strain genomes for metagenomic binning, comparative biology and taxonomic classification.</title>
        <authorList>
            <person name="Goeker M."/>
        </authorList>
    </citation>
    <scope>NUCLEOTIDE SEQUENCE [LARGE SCALE GENOMIC DNA]</scope>
    <source>
        <strain evidence="15 16">DSM 16974</strain>
    </source>
</reference>
<dbReference type="SUPFAM" id="SSF55424">
    <property type="entry name" value="FAD/NAD-linked reductases, dimerisation (C-terminal) domain"/>
    <property type="match status" value="1"/>
</dbReference>
<gene>
    <name evidence="15" type="ORF">EDC38_1049</name>
</gene>
<dbReference type="PRINTS" id="PR00368">
    <property type="entry name" value="FADPNR"/>
</dbReference>
<evidence type="ECO:0000256" key="7">
    <source>
        <dbReference type="ARBA" id="ARBA00023157"/>
    </source>
</evidence>
<dbReference type="GO" id="GO:0050660">
    <property type="term" value="F:flavin adenine dinucleotide binding"/>
    <property type="evidence" value="ECO:0007669"/>
    <property type="project" value="InterPro"/>
</dbReference>
<dbReference type="GO" id="GO:0034599">
    <property type="term" value="P:cellular response to oxidative stress"/>
    <property type="evidence" value="ECO:0007669"/>
    <property type="project" value="TreeGrafter"/>
</dbReference>
<name>A0A3N1NWA5_9GAMM</name>
<evidence type="ECO:0000259" key="14">
    <source>
        <dbReference type="Pfam" id="PF07992"/>
    </source>
</evidence>
<dbReference type="SUPFAM" id="SSF51905">
    <property type="entry name" value="FAD/NAD(P)-binding domain"/>
    <property type="match status" value="1"/>
</dbReference>
<feature type="binding site" evidence="10">
    <location>
        <position position="262"/>
    </location>
    <ligand>
        <name>NAD(+)</name>
        <dbReference type="ChEBI" id="CHEBI:57540"/>
    </ligand>
</feature>
<evidence type="ECO:0000256" key="9">
    <source>
        <dbReference type="PIRSR" id="PIRSR000350-2"/>
    </source>
</evidence>
<evidence type="ECO:0000313" key="16">
    <source>
        <dbReference type="Proteomes" id="UP000273643"/>
    </source>
</evidence>
<keyword evidence="8 12" id="KW-0676">Redox-active center</keyword>
<dbReference type="InterPro" id="IPR046952">
    <property type="entry name" value="GSHR/TRXR-like"/>
</dbReference>
<evidence type="ECO:0000256" key="6">
    <source>
        <dbReference type="ARBA" id="ARBA00023002"/>
    </source>
</evidence>
<dbReference type="Pfam" id="PF07992">
    <property type="entry name" value="Pyr_redox_2"/>
    <property type="match status" value="1"/>
</dbReference>
<keyword evidence="6 12" id="KW-0560">Oxidoreductase</keyword>
<keyword evidence="5" id="KW-0521">NADP</keyword>
<feature type="binding site" evidence="10">
    <location>
        <position position="303"/>
    </location>
    <ligand>
        <name>FAD</name>
        <dbReference type="ChEBI" id="CHEBI:57692"/>
    </ligand>
</feature>
<proteinExistence type="inferred from homology"/>
<sequence>MSQYDYDLLVIGAGSGGVRASRFAAQFGARVGIIEERYLGGTCVNVGCVPKKLFVFASHYRETFHAAPGYGWHAGAIKFDWQELRANKDREIERLNQVYDKLLNTAGVEIINGTGSLVDGHTVAVGENTYTAERILIAVGGWPWMPEVPGVEHAISSNEAFYLDSLPERIVIVGGGYIAVEFAGIFNGLGVETHLCYRGELFLRGFDEDLRTHLAQELPKKGIHLHFNTDITRIEKNADDVLTVHTDQGNTLSVGQVMYATGRKPKTDGLGLENTAVRLSDAGRIQVNEEFQTDEPSIYALGDVTGPDELTPVALAQGMALARNLFGGMNERVDYRHIPTAVFSQPPMASCGLTEEEARKECVHVDIYRGAFRPMQYTLPDLDERALVKLIVDRDTDRVLGCHMVGPEAGEIMQGLGVAMTAGATKADFDRTIGIHPTLAEEFVTLRQPVARVNE</sequence>
<comment type="caution">
    <text evidence="15">The sequence shown here is derived from an EMBL/GenBank/DDBJ whole genome shotgun (WGS) entry which is preliminary data.</text>
</comment>
<feature type="binding site" evidence="10">
    <location>
        <position position="52"/>
    </location>
    <ligand>
        <name>FAD</name>
        <dbReference type="ChEBI" id="CHEBI:57692"/>
    </ligand>
</feature>
<dbReference type="InterPro" id="IPR004099">
    <property type="entry name" value="Pyr_nucl-diS_OxRdtase_dimer"/>
</dbReference>
<keyword evidence="4 10" id="KW-0274">FAD</keyword>
<evidence type="ECO:0000259" key="13">
    <source>
        <dbReference type="Pfam" id="PF02852"/>
    </source>
</evidence>
<protein>
    <submittedName>
        <fullName evidence="15">NADPH-glutathione reductase</fullName>
    </submittedName>
</protein>
<keyword evidence="3 12" id="KW-0285">Flavoprotein</keyword>
<evidence type="ECO:0000256" key="3">
    <source>
        <dbReference type="ARBA" id="ARBA00022630"/>
    </source>
</evidence>
<dbReference type="InterPro" id="IPR023753">
    <property type="entry name" value="FAD/NAD-binding_dom"/>
</dbReference>